<gene>
    <name evidence="2" type="ORF">A142_17835</name>
</gene>
<sequence>MKIDYLLVCITLVSSATLYAQSNQSDVFVGLQSGYNFTDEVNDVDEVEGNWFLGIYGSYQ</sequence>
<feature type="chain" id="PRO_5009176765" description="Outer membrane protein beta-barrel domain-containing protein" evidence="1">
    <location>
        <begin position="21"/>
        <end position="60"/>
    </location>
</feature>
<evidence type="ECO:0000313" key="2">
    <source>
        <dbReference type="EMBL" id="OEF94288.1"/>
    </source>
</evidence>
<dbReference type="AlphaFoldDB" id="A0A1E5FV26"/>
<dbReference type="RefSeq" id="WP_019822348.1">
    <property type="nucleotide sequence ID" value="NZ_AJZD02000068.1"/>
</dbReference>
<evidence type="ECO:0008006" key="4">
    <source>
        <dbReference type="Google" id="ProtNLM"/>
    </source>
</evidence>
<keyword evidence="1" id="KW-0732">Signal</keyword>
<organism evidence="2 3">
    <name type="scientific">Vibrio splendidus 12E03</name>
    <dbReference type="NCBI Taxonomy" id="1191305"/>
    <lineage>
        <taxon>Bacteria</taxon>
        <taxon>Pseudomonadati</taxon>
        <taxon>Pseudomonadota</taxon>
        <taxon>Gammaproteobacteria</taxon>
        <taxon>Vibrionales</taxon>
        <taxon>Vibrionaceae</taxon>
        <taxon>Vibrio</taxon>
    </lineage>
</organism>
<comment type="caution">
    <text evidence="2">The sequence shown here is derived from an EMBL/GenBank/DDBJ whole genome shotgun (WGS) entry which is preliminary data.</text>
</comment>
<proteinExistence type="predicted"/>
<protein>
    <recommendedName>
        <fullName evidence="4">Outer membrane protein beta-barrel domain-containing protein</fullName>
    </recommendedName>
</protein>
<evidence type="ECO:0000313" key="3">
    <source>
        <dbReference type="Proteomes" id="UP000094802"/>
    </source>
</evidence>
<reference evidence="2 3" key="1">
    <citation type="journal article" date="2012" name="Science">
        <title>Ecological populations of bacteria act as socially cohesive units of antibiotic production and resistance.</title>
        <authorList>
            <person name="Cordero O.X."/>
            <person name="Wildschutte H."/>
            <person name="Kirkup B."/>
            <person name="Proehl S."/>
            <person name="Ngo L."/>
            <person name="Hussain F."/>
            <person name="Le Roux F."/>
            <person name="Mincer T."/>
            <person name="Polz M.F."/>
        </authorList>
    </citation>
    <scope>NUCLEOTIDE SEQUENCE [LARGE SCALE GENOMIC DNA]</scope>
    <source>
        <strain evidence="2 3">12E03</strain>
    </source>
</reference>
<name>A0A1E5FV26_VIBSP</name>
<dbReference type="EMBL" id="AJZD02000068">
    <property type="protein sequence ID" value="OEF94288.1"/>
    <property type="molecule type" value="Genomic_DNA"/>
</dbReference>
<evidence type="ECO:0000256" key="1">
    <source>
        <dbReference type="SAM" id="SignalP"/>
    </source>
</evidence>
<accession>A0A1E5FV26</accession>
<feature type="signal peptide" evidence="1">
    <location>
        <begin position="1"/>
        <end position="20"/>
    </location>
</feature>
<dbReference type="Proteomes" id="UP000094802">
    <property type="component" value="Unassembled WGS sequence"/>
</dbReference>